<evidence type="ECO:0000313" key="2">
    <source>
        <dbReference type="EMBL" id="KAK3268697.1"/>
    </source>
</evidence>
<evidence type="ECO:0000313" key="3">
    <source>
        <dbReference type="Proteomes" id="UP001190700"/>
    </source>
</evidence>
<dbReference type="AlphaFoldDB" id="A0AAE0L1R0"/>
<organism evidence="2 3">
    <name type="scientific">Cymbomonas tetramitiformis</name>
    <dbReference type="NCBI Taxonomy" id="36881"/>
    <lineage>
        <taxon>Eukaryota</taxon>
        <taxon>Viridiplantae</taxon>
        <taxon>Chlorophyta</taxon>
        <taxon>Pyramimonadophyceae</taxon>
        <taxon>Pyramimonadales</taxon>
        <taxon>Pyramimonadaceae</taxon>
        <taxon>Cymbomonas</taxon>
    </lineage>
</organism>
<keyword evidence="3" id="KW-1185">Reference proteome</keyword>
<accession>A0AAE0L1R0</accession>
<protein>
    <submittedName>
        <fullName evidence="2">Uncharacterized protein</fullName>
    </submittedName>
</protein>
<reference evidence="2 3" key="1">
    <citation type="journal article" date="2015" name="Genome Biol. Evol.">
        <title>Comparative Genomics of a Bacterivorous Green Alga Reveals Evolutionary Causalities and Consequences of Phago-Mixotrophic Mode of Nutrition.</title>
        <authorList>
            <person name="Burns J.A."/>
            <person name="Paasch A."/>
            <person name="Narechania A."/>
            <person name="Kim E."/>
        </authorList>
    </citation>
    <scope>NUCLEOTIDE SEQUENCE [LARGE SCALE GENOMIC DNA]</scope>
    <source>
        <strain evidence="2 3">PLY_AMNH</strain>
    </source>
</reference>
<feature type="region of interest" description="Disordered" evidence="1">
    <location>
        <begin position="22"/>
        <end position="45"/>
    </location>
</feature>
<name>A0AAE0L1R0_9CHLO</name>
<gene>
    <name evidence="2" type="ORF">CYMTET_22813</name>
</gene>
<sequence length="73" mass="7938">MYPRWGAEIHEHQPKPCVATPLQQPHNPACKPPVPSLATGTHLPPSGYEAPWLALAEEEAAKETDTAKKAEES</sequence>
<comment type="caution">
    <text evidence="2">The sequence shown here is derived from an EMBL/GenBank/DDBJ whole genome shotgun (WGS) entry which is preliminary data.</text>
</comment>
<dbReference type="Proteomes" id="UP001190700">
    <property type="component" value="Unassembled WGS sequence"/>
</dbReference>
<evidence type="ECO:0000256" key="1">
    <source>
        <dbReference type="SAM" id="MobiDB-lite"/>
    </source>
</evidence>
<proteinExistence type="predicted"/>
<dbReference type="EMBL" id="LGRX02011644">
    <property type="protein sequence ID" value="KAK3268697.1"/>
    <property type="molecule type" value="Genomic_DNA"/>
</dbReference>